<feature type="transmembrane region" description="Helical" evidence="7">
    <location>
        <begin position="179"/>
        <end position="200"/>
    </location>
</feature>
<evidence type="ECO:0000256" key="7">
    <source>
        <dbReference type="SAM" id="Phobius"/>
    </source>
</evidence>
<comment type="similarity">
    <text evidence="2">Belongs to the multi antimicrobial extrusion (MATE) (TC 2.A.66.1) family.</text>
</comment>
<comment type="subcellular location">
    <subcellularLocation>
        <location evidence="1">Membrane</location>
        <topology evidence="1">Multi-pass membrane protein</topology>
    </subcellularLocation>
</comment>
<dbReference type="InterPro" id="IPR002528">
    <property type="entry name" value="MATE_fam"/>
</dbReference>
<evidence type="ECO:0000313" key="8">
    <source>
        <dbReference type="EMBL" id="MFB9260195.1"/>
    </source>
</evidence>
<dbReference type="Proteomes" id="UP001589700">
    <property type="component" value="Unassembled WGS sequence"/>
</dbReference>
<dbReference type="PANTHER" id="PTHR42893">
    <property type="entry name" value="PROTEIN DETOXIFICATION 44, CHLOROPLASTIC-RELATED"/>
    <property type="match status" value="1"/>
</dbReference>
<evidence type="ECO:0000256" key="4">
    <source>
        <dbReference type="ARBA" id="ARBA00022989"/>
    </source>
</evidence>
<feature type="transmembrane region" description="Helical" evidence="7">
    <location>
        <begin position="61"/>
        <end position="82"/>
    </location>
</feature>
<keyword evidence="4 7" id="KW-1133">Transmembrane helix</keyword>
<evidence type="ECO:0000256" key="5">
    <source>
        <dbReference type="ARBA" id="ARBA00023136"/>
    </source>
</evidence>
<feature type="transmembrane region" description="Helical" evidence="7">
    <location>
        <begin position="291"/>
        <end position="315"/>
    </location>
</feature>
<feature type="transmembrane region" description="Helical" evidence="7">
    <location>
        <begin position="103"/>
        <end position="128"/>
    </location>
</feature>
<evidence type="ECO:0000256" key="1">
    <source>
        <dbReference type="ARBA" id="ARBA00004141"/>
    </source>
</evidence>
<organism evidence="8 9">
    <name type="scientific">Dietzia aerolata</name>
    <dbReference type="NCBI Taxonomy" id="595984"/>
    <lineage>
        <taxon>Bacteria</taxon>
        <taxon>Bacillati</taxon>
        <taxon>Actinomycetota</taxon>
        <taxon>Actinomycetes</taxon>
        <taxon>Mycobacteriales</taxon>
        <taxon>Dietziaceae</taxon>
        <taxon>Dietzia</taxon>
    </lineage>
</organism>
<evidence type="ECO:0000256" key="2">
    <source>
        <dbReference type="ARBA" id="ARBA00010199"/>
    </source>
</evidence>
<feature type="transmembrane region" description="Helical" evidence="7">
    <location>
        <begin position="395"/>
        <end position="415"/>
    </location>
</feature>
<feature type="transmembrane region" description="Helical" evidence="7">
    <location>
        <begin position="327"/>
        <end position="346"/>
    </location>
</feature>
<gene>
    <name evidence="8" type="ORF">ACFFVD_10300</name>
</gene>
<feature type="transmembrane region" description="Helical" evidence="7">
    <location>
        <begin position="255"/>
        <end position="279"/>
    </location>
</feature>
<keyword evidence="3 7" id="KW-0812">Transmembrane</keyword>
<dbReference type="PANTHER" id="PTHR42893:SF46">
    <property type="entry name" value="PROTEIN DETOXIFICATION 44, CHLOROPLASTIC"/>
    <property type="match status" value="1"/>
</dbReference>
<feature type="compositionally biased region" description="Polar residues" evidence="6">
    <location>
        <begin position="457"/>
        <end position="486"/>
    </location>
</feature>
<dbReference type="InterPro" id="IPR044644">
    <property type="entry name" value="DinF-like"/>
</dbReference>
<sequence>MSSSSEPSPRNPATETTASIGVGELGRRLWSIALPVLPVLAAEPVYLLVDGIVVGRQGPEDLAALGVGSLVLLVLGTQMNFLSYGTTARAARLHGAGRRSDAVAEGVQATWIALAVGALVVATVSVLMGPLTTVLASDAEVAARAAEWLRVAVWGIPLILIAAAGHGWMRGVQRLRTPLVLVAAGIGLSTIGCVVFVPGLGPIPEFGLIASAWANLAGQFVMAGGFVVALIIEHAGSLRPRRAVILSQLRMGVDLIIRTASFQITFAVATTAAAAAGVASLGAHHLAQQLWALYTLVLDSVAIAAQSLVGAALGAGLAGHGRALARAVVLWSLGLGVVLAVATVLLRDQLAGGLAGEAQVADRLVVALIGMAIVVLPAAVVFGLDGVLLGAGDAAYLRTTTVIAALCGFLPVLLATRHFGWGLVGIWWGMGVFVMMRLIAVAIRVRGDRWMVLGSATPGSTPEGSATPGSSSGEAAGTTNGKTVTE</sequence>
<evidence type="ECO:0000256" key="3">
    <source>
        <dbReference type="ARBA" id="ARBA00022692"/>
    </source>
</evidence>
<dbReference type="EMBL" id="JBHMDY010000004">
    <property type="protein sequence ID" value="MFB9260195.1"/>
    <property type="molecule type" value="Genomic_DNA"/>
</dbReference>
<feature type="transmembrane region" description="Helical" evidence="7">
    <location>
        <begin position="148"/>
        <end position="167"/>
    </location>
</feature>
<protein>
    <submittedName>
        <fullName evidence="8">MATE family efflux transporter</fullName>
    </submittedName>
</protein>
<feature type="transmembrane region" description="Helical" evidence="7">
    <location>
        <begin position="366"/>
        <end position="388"/>
    </location>
</feature>
<accession>A0ABV5JTF4</accession>
<keyword evidence="9" id="KW-1185">Reference proteome</keyword>
<evidence type="ECO:0000313" key="9">
    <source>
        <dbReference type="Proteomes" id="UP001589700"/>
    </source>
</evidence>
<dbReference type="NCBIfam" id="TIGR00797">
    <property type="entry name" value="matE"/>
    <property type="match status" value="1"/>
</dbReference>
<dbReference type="Pfam" id="PF01554">
    <property type="entry name" value="MatE"/>
    <property type="match status" value="2"/>
</dbReference>
<dbReference type="RefSeq" id="WP_380023444.1">
    <property type="nucleotide sequence ID" value="NZ_JBHMDY010000004.1"/>
</dbReference>
<comment type="caution">
    <text evidence="8">The sequence shown here is derived from an EMBL/GenBank/DDBJ whole genome shotgun (WGS) entry which is preliminary data.</text>
</comment>
<feature type="region of interest" description="Disordered" evidence="6">
    <location>
        <begin position="456"/>
        <end position="486"/>
    </location>
</feature>
<name>A0ABV5JTF4_9ACTN</name>
<keyword evidence="5 7" id="KW-0472">Membrane</keyword>
<feature type="transmembrane region" description="Helical" evidence="7">
    <location>
        <begin position="212"/>
        <end position="232"/>
    </location>
</feature>
<feature type="transmembrane region" description="Helical" evidence="7">
    <location>
        <begin position="421"/>
        <end position="443"/>
    </location>
</feature>
<proteinExistence type="inferred from homology"/>
<evidence type="ECO:0000256" key="6">
    <source>
        <dbReference type="SAM" id="MobiDB-lite"/>
    </source>
</evidence>
<reference evidence="8 9" key="1">
    <citation type="submission" date="2024-09" db="EMBL/GenBank/DDBJ databases">
        <authorList>
            <person name="Sun Q."/>
            <person name="Mori K."/>
        </authorList>
    </citation>
    <scope>NUCLEOTIDE SEQUENCE [LARGE SCALE GENOMIC DNA]</scope>
    <source>
        <strain evidence="8 9">CCM 7659</strain>
    </source>
</reference>